<comment type="catalytic activity">
    <reaction evidence="1">
        <text>ATP + protein L-histidine = ADP + protein N-phospho-L-histidine.</text>
        <dbReference type="EC" id="2.7.13.3"/>
    </reaction>
</comment>
<evidence type="ECO:0000256" key="5">
    <source>
        <dbReference type="ARBA" id="ARBA00022679"/>
    </source>
</evidence>
<sequence>MSIRLKISILIASAGLLSALVFSASVLFEMLEQPFRVMDTELRTVAFESVAALDQAGVAGVRDNRRYWIKIYKRGEPEPLYVSHIAQKIDLPESNGRKSLAHAYVPDELSYVEHDSHGKTAFRIRRFVIEKEHTGVFEEDDDDGNYDDDELKYIVYAALSAERVSDEIADLMLSVAAGLLLSVVVLTAVSYMIAGYILRPVRLMNARTRSITERHLNLRIPLKEKAGASDEFNTLAMTLNGVFDRLENAFNKQKRLIADASHELKTPLSIMRLITDEVNMSGSISADDARRLSEQVLRMERLVKNILNLSTLELDSGISAEAVELRSMLEALKEDYSLLASERGISIVSEFTGVLTVGGDFDKLFRAFSNILDNAVKYTSDGGIIRITGFRTDETVKIKIFNTGAGIPAASIGRVFEQFYRVEESRASRYGGSGLGLAIVKRIIELHKGEINIESVQGESATVTVILPSS</sequence>
<dbReference type="PRINTS" id="PR00344">
    <property type="entry name" value="BCTRLSENSOR"/>
</dbReference>
<dbReference type="SMART" id="SM00388">
    <property type="entry name" value="HisKA"/>
    <property type="match status" value="1"/>
</dbReference>
<dbReference type="CDD" id="cd06225">
    <property type="entry name" value="HAMP"/>
    <property type="match status" value="1"/>
</dbReference>
<dbReference type="PROSITE" id="PS50885">
    <property type="entry name" value="HAMP"/>
    <property type="match status" value="1"/>
</dbReference>
<keyword evidence="6 11" id="KW-0812">Transmembrane</keyword>
<keyword evidence="10 11" id="KW-0472">Membrane</keyword>
<dbReference type="GO" id="GO:0005886">
    <property type="term" value="C:plasma membrane"/>
    <property type="evidence" value="ECO:0007669"/>
    <property type="project" value="TreeGrafter"/>
</dbReference>
<dbReference type="InterPro" id="IPR050428">
    <property type="entry name" value="TCS_sensor_his_kinase"/>
</dbReference>
<dbReference type="PANTHER" id="PTHR45436:SF5">
    <property type="entry name" value="SENSOR HISTIDINE KINASE TRCS"/>
    <property type="match status" value="1"/>
</dbReference>
<dbReference type="Proteomes" id="UP000287502">
    <property type="component" value="Chromosome"/>
</dbReference>
<dbReference type="PANTHER" id="PTHR45436">
    <property type="entry name" value="SENSOR HISTIDINE KINASE YKOH"/>
    <property type="match status" value="1"/>
</dbReference>
<evidence type="ECO:0000256" key="10">
    <source>
        <dbReference type="ARBA" id="ARBA00023136"/>
    </source>
</evidence>
<evidence type="ECO:0000256" key="9">
    <source>
        <dbReference type="ARBA" id="ARBA00023012"/>
    </source>
</evidence>
<name>A0A3R5XZ92_9BACT</name>
<dbReference type="Gene3D" id="6.10.340.10">
    <property type="match status" value="1"/>
</dbReference>
<evidence type="ECO:0000313" key="14">
    <source>
        <dbReference type="EMBL" id="QAR34356.1"/>
    </source>
</evidence>
<proteinExistence type="predicted"/>
<keyword evidence="4" id="KW-0597">Phosphoprotein</keyword>
<dbReference type="InterPro" id="IPR003594">
    <property type="entry name" value="HATPase_dom"/>
</dbReference>
<organism evidence="14 15">
    <name type="scientific">Geovibrio thiophilus</name>
    <dbReference type="NCBI Taxonomy" id="139438"/>
    <lineage>
        <taxon>Bacteria</taxon>
        <taxon>Pseudomonadati</taxon>
        <taxon>Deferribacterota</taxon>
        <taxon>Deferribacteres</taxon>
        <taxon>Deferribacterales</taxon>
        <taxon>Geovibrionaceae</taxon>
        <taxon>Geovibrio</taxon>
    </lineage>
</organism>
<dbReference type="CDD" id="cd00075">
    <property type="entry name" value="HATPase"/>
    <property type="match status" value="1"/>
</dbReference>
<dbReference type="SMART" id="SM00387">
    <property type="entry name" value="HATPase_c"/>
    <property type="match status" value="1"/>
</dbReference>
<dbReference type="InterPro" id="IPR004358">
    <property type="entry name" value="Sig_transdc_His_kin-like_C"/>
</dbReference>
<keyword evidence="15" id="KW-1185">Reference proteome</keyword>
<evidence type="ECO:0000259" key="12">
    <source>
        <dbReference type="PROSITE" id="PS50109"/>
    </source>
</evidence>
<dbReference type="PROSITE" id="PS50109">
    <property type="entry name" value="HIS_KIN"/>
    <property type="match status" value="1"/>
</dbReference>
<keyword evidence="7 14" id="KW-0418">Kinase</keyword>
<dbReference type="InterPro" id="IPR003661">
    <property type="entry name" value="HisK_dim/P_dom"/>
</dbReference>
<feature type="domain" description="HAMP" evidence="13">
    <location>
        <begin position="195"/>
        <end position="251"/>
    </location>
</feature>
<dbReference type="EC" id="2.7.13.3" evidence="3"/>
<evidence type="ECO:0000256" key="2">
    <source>
        <dbReference type="ARBA" id="ARBA00004370"/>
    </source>
</evidence>
<dbReference type="EMBL" id="CP035108">
    <property type="protein sequence ID" value="QAR34356.1"/>
    <property type="molecule type" value="Genomic_DNA"/>
</dbReference>
<feature type="transmembrane region" description="Helical" evidence="11">
    <location>
        <begin position="171"/>
        <end position="198"/>
    </location>
</feature>
<dbReference type="AlphaFoldDB" id="A0A3R5XZ92"/>
<dbReference type="InterPro" id="IPR005467">
    <property type="entry name" value="His_kinase_dom"/>
</dbReference>
<evidence type="ECO:0000259" key="13">
    <source>
        <dbReference type="PROSITE" id="PS50885"/>
    </source>
</evidence>
<dbReference type="FunFam" id="3.30.565.10:FF:000006">
    <property type="entry name" value="Sensor histidine kinase WalK"/>
    <property type="match status" value="1"/>
</dbReference>
<dbReference type="Pfam" id="PF00512">
    <property type="entry name" value="HisKA"/>
    <property type="match status" value="1"/>
</dbReference>
<evidence type="ECO:0000256" key="3">
    <source>
        <dbReference type="ARBA" id="ARBA00012438"/>
    </source>
</evidence>
<dbReference type="SMART" id="SM00304">
    <property type="entry name" value="HAMP"/>
    <property type="match status" value="1"/>
</dbReference>
<protein>
    <recommendedName>
        <fullName evidence="3">histidine kinase</fullName>
        <ecNumber evidence="3">2.7.13.3</ecNumber>
    </recommendedName>
</protein>
<evidence type="ECO:0000256" key="1">
    <source>
        <dbReference type="ARBA" id="ARBA00000085"/>
    </source>
</evidence>
<evidence type="ECO:0000256" key="7">
    <source>
        <dbReference type="ARBA" id="ARBA00022777"/>
    </source>
</evidence>
<dbReference type="SUPFAM" id="SSF55874">
    <property type="entry name" value="ATPase domain of HSP90 chaperone/DNA topoisomerase II/histidine kinase"/>
    <property type="match status" value="1"/>
</dbReference>
<evidence type="ECO:0000256" key="8">
    <source>
        <dbReference type="ARBA" id="ARBA00022989"/>
    </source>
</evidence>
<evidence type="ECO:0000256" key="6">
    <source>
        <dbReference type="ARBA" id="ARBA00022692"/>
    </source>
</evidence>
<dbReference type="Gene3D" id="1.10.287.130">
    <property type="match status" value="1"/>
</dbReference>
<dbReference type="Pfam" id="PF02518">
    <property type="entry name" value="HATPase_c"/>
    <property type="match status" value="1"/>
</dbReference>
<feature type="domain" description="Histidine kinase" evidence="12">
    <location>
        <begin position="259"/>
        <end position="470"/>
    </location>
</feature>
<keyword evidence="9" id="KW-0902">Two-component regulatory system</keyword>
<evidence type="ECO:0000256" key="4">
    <source>
        <dbReference type="ARBA" id="ARBA00022553"/>
    </source>
</evidence>
<comment type="subcellular location">
    <subcellularLocation>
        <location evidence="2">Membrane</location>
    </subcellularLocation>
</comment>
<dbReference type="OrthoDB" id="9813151at2"/>
<evidence type="ECO:0000313" key="15">
    <source>
        <dbReference type="Proteomes" id="UP000287502"/>
    </source>
</evidence>
<dbReference type="InterPro" id="IPR036890">
    <property type="entry name" value="HATPase_C_sf"/>
</dbReference>
<dbReference type="SUPFAM" id="SSF47384">
    <property type="entry name" value="Homodimeric domain of signal transducing histidine kinase"/>
    <property type="match status" value="1"/>
</dbReference>
<dbReference type="GO" id="GO:0000155">
    <property type="term" value="F:phosphorelay sensor kinase activity"/>
    <property type="evidence" value="ECO:0007669"/>
    <property type="project" value="InterPro"/>
</dbReference>
<dbReference type="CDD" id="cd00082">
    <property type="entry name" value="HisKA"/>
    <property type="match status" value="1"/>
</dbReference>
<gene>
    <name evidence="14" type="ORF">EP073_13370</name>
</gene>
<keyword evidence="5" id="KW-0808">Transferase</keyword>
<accession>A0A3R5XZ92</accession>
<dbReference type="RefSeq" id="WP_128467661.1">
    <property type="nucleotide sequence ID" value="NZ_CP035108.1"/>
</dbReference>
<dbReference type="InterPro" id="IPR036097">
    <property type="entry name" value="HisK_dim/P_sf"/>
</dbReference>
<dbReference type="InterPro" id="IPR003660">
    <property type="entry name" value="HAMP_dom"/>
</dbReference>
<dbReference type="KEGG" id="gtl:EP073_13370"/>
<dbReference type="Gene3D" id="3.30.565.10">
    <property type="entry name" value="Histidine kinase-like ATPase, C-terminal domain"/>
    <property type="match status" value="1"/>
</dbReference>
<evidence type="ECO:0000256" key="11">
    <source>
        <dbReference type="SAM" id="Phobius"/>
    </source>
</evidence>
<reference evidence="14 15" key="1">
    <citation type="submission" date="2019-01" db="EMBL/GenBank/DDBJ databases">
        <title>Geovibrio thiophilus DSM 11263, complete genome.</title>
        <authorList>
            <person name="Spring S."/>
            <person name="Bunk B."/>
            <person name="Sproer C."/>
        </authorList>
    </citation>
    <scope>NUCLEOTIDE SEQUENCE [LARGE SCALE GENOMIC DNA]</scope>
    <source>
        <strain evidence="14 15">DSM 11263</strain>
    </source>
</reference>
<keyword evidence="8 11" id="KW-1133">Transmembrane helix</keyword>